<dbReference type="Pfam" id="PF01421">
    <property type="entry name" value="Reprolysin"/>
    <property type="match status" value="1"/>
</dbReference>
<keyword evidence="3" id="KW-0645">Protease</keyword>
<evidence type="ECO:0000256" key="12">
    <source>
        <dbReference type="ARBA" id="ARBA00023157"/>
    </source>
</evidence>
<sequence length="1471" mass="164422">MAKNLLMLFFTLLPLKVCWPSGTHQTFLNILEAHDVYFYFGTNSIFEVPEFEVVPLTCSCEDRPAGASCRTQRCSFQASGNLYAFEFSHDQALFPPFFVSTRRLNSSASLLRRLRNNCFAGGRALKPPGAECRVTYCEGQLQGFIIVRGKKVHIRPVRNQHRHQLMDSHLPRPHIIFSTLQNYSTSVQTKGRVPSRIRRMAEEKVKHLELLVVVGPDVYQFHKEDTERYILTNLNIGAELLRDASLGAQFRVHLIKMIVLAEPEESIQISTNITASIMSVCKWSMKINPENDLEPHHADLILYITKFDLELPDGNKQVRGVTPKGGACSRSWSCIITEDTGFGLGITMAHEIAHSFGIDHDGEGNRCVGDRHIMGSEGGHSSVDLTWSVCSREQLQAFVSTGQASCTDDLPELKSSLPEAKPGLYFGAEEQCKIAFGSGASACTFSYDTDMCRVLSCHTNSADQSACSRLHVPLLDGTECGINKWCSKGRCSSLEDLAPIDMVHGQWSSWTAFSSCSRSCGGGIMSRQRQCNNPRPAFGGHPCRGEDLQAEMCNVQPCLKTQMDFMDEQCSATNLKPLYLNRQFPSFYEWISAASYAKGDAMCQYMCQAAGKNFMVSRGDRFIDGTRCKRNSLADKDTFALCVMGNCRVFGCDGQMDSGKKMDACRVCGGDSTSCFNVKGSFAEGKAREYITFLMLSPNITTIHVVNQKPLFTHLAVKVQGQYVVAGKGHISLNVTYPSVLEDNRLEYKVFLTEDNLPSLEEIHMDGPVQEDIEIQVYRKYGKEYGSATSPDITFSYFRPSEKETHMWIAQFSHCSVSCGKGTLQVYYICFDKTKGEKVDDLYCLKMPKPLSRQQSCTVKQCQPHWKKSELGRCSAICGLGVAAWNVTCIQVLDGLESPVDERLCPADQKPAASVPCTVNVCPLGWNTESMPSSKSDVPEEQHRIGNQSVYVWSPLAGNCSVSCGGGWMSLRYICLVFDTKEETEEKRCNQTQKPANQLESCNPEPCPPRWLYKQSACSVTCGEGVMRKVLYCARETGEKKEEILPDIACEDLLRPEEQEVCSLEPCPPSWKVTERSPCSFSCGYGVATQSVTCVQLSGGQELEMAESQCPEMEKPPSVMPCILRVCPYKWGFTKWTECSVSCGTGIQRRQDFCINPQTKTRVNPILCMHVPKPMMVRMCSIAPCLEQAMMKADLRLDVPTQPPAVDLLTTPEVTVHQQGPQYKAFELPWSKGEDRHRNETKDVPWRDTPEEHSICGRQLLSPSGLINMTGVQARICTVAIGRPLGQMITVQVLESSLNCSAGEIILFSTRTMWRTACKKLKLLMVNTQTNTLMVRQRRLLPGSGVVLRYTSRVADKKYHQACDMQLFGPHGLILNPVPLLDGELQMTCRIFIDVAPQLRIAIHAVYVEVRTNANETHSSYISIRDVKSMRTTVFHGNQLFYWESVGSRAEIEFNKAFANISFRAEYWATK</sequence>
<evidence type="ECO:0000256" key="10">
    <source>
        <dbReference type="ARBA" id="ARBA00023049"/>
    </source>
</evidence>
<dbReference type="InterPro" id="IPR001590">
    <property type="entry name" value="Peptidase_M12B"/>
</dbReference>
<evidence type="ECO:0000259" key="19">
    <source>
        <dbReference type="PROSITE" id="PS50215"/>
    </source>
</evidence>
<dbReference type="Gene3D" id="3.40.390.10">
    <property type="entry name" value="Collagenase (Catalytic Domain)"/>
    <property type="match status" value="1"/>
</dbReference>
<dbReference type="Gene3D" id="2.20.100.10">
    <property type="entry name" value="Thrombospondin type-1 (TSP1) repeat"/>
    <property type="match status" value="5"/>
</dbReference>
<keyword evidence="11" id="KW-0865">Zymogen</keyword>
<feature type="binding site" evidence="15">
    <location>
        <position position="209"/>
    </location>
    <ligand>
        <name>Ca(2+)</name>
        <dbReference type="ChEBI" id="CHEBI:29108"/>
        <label>1</label>
    </ligand>
</feature>
<dbReference type="Pfam" id="PF19030">
    <property type="entry name" value="TSP1_ADAMTS"/>
    <property type="match status" value="4"/>
</dbReference>
<evidence type="ECO:0000256" key="14">
    <source>
        <dbReference type="PIRSR" id="PIRSR613273-1"/>
    </source>
</evidence>
<feature type="chain" id="PRO_5039889909" evidence="18">
    <location>
        <begin position="21"/>
        <end position="1471"/>
    </location>
</feature>
<dbReference type="Pfam" id="PF05986">
    <property type="entry name" value="ADAMTS_spacer1"/>
    <property type="match status" value="1"/>
</dbReference>
<dbReference type="FunFam" id="2.20.100.10:FF:000005">
    <property type="entry name" value="ADAM metallopeptidase with thrombospondin type 1 motif 9"/>
    <property type="match status" value="1"/>
</dbReference>
<feature type="disulfide bond" evidence="16">
    <location>
        <begin position="443"/>
        <end position="467"/>
    </location>
</feature>
<feature type="binding site" evidence="15">
    <location>
        <position position="292"/>
    </location>
    <ligand>
        <name>Ca(2+)</name>
        <dbReference type="ChEBI" id="CHEBI:29108"/>
        <label>1</label>
    </ligand>
</feature>
<dbReference type="FunFam" id="2.60.120.830:FF:000003">
    <property type="entry name" value="ADAM metallopeptidase with thrombospondin type 1 motif 13"/>
    <property type="match status" value="1"/>
</dbReference>
<dbReference type="GO" id="GO:0004222">
    <property type="term" value="F:metalloendopeptidase activity"/>
    <property type="evidence" value="ECO:0007669"/>
    <property type="project" value="InterPro"/>
</dbReference>
<dbReference type="InterPro" id="IPR050439">
    <property type="entry name" value="ADAMTS_ADAMTS-like"/>
</dbReference>
<dbReference type="GO" id="GO:0031012">
    <property type="term" value="C:extracellular matrix"/>
    <property type="evidence" value="ECO:0007669"/>
    <property type="project" value="TreeGrafter"/>
</dbReference>
<keyword evidence="13" id="KW-0325">Glycoprotein</keyword>
<dbReference type="InterPro" id="IPR041645">
    <property type="entry name" value="ADAMTS_CR_2"/>
</dbReference>
<dbReference type="CTD" id="11093"/>
<feature type="disulfide bond" evidence="16">
    <location>
        <begin position="480"/>
        <end position="491"/>
    </location>
</feature>
<feature type="disulfide bond" evidence="16">
    <location>
        <begin position="531"/>
        <end position="543"/>
    </location>
</feature>
<name>A0A9F5IJF1_PYTBI</name>
<evidence type="ECO:0000256" key="18">
    <source>
        <dbReference type="SAM" id="SignalP"/>
    </source>
</evidence>
<dbReference type="SMART" id="SM00608">
    <property type="entry name" value="ACR"/>
    <property type="match status" value="1"/>
</dbReference>
<dbReference type="InterPro" id="IPR006586">
    <property type="entry name" value="ADAM_Cys-rich"/>
</dbReference>
<dbReference type="PANTHER" id="PTHR13723:SF20">
    <property type="entry name" value="A DISINTEGRIN AND METALLOPROTEINASE WITH THROMBOSPONDIN MOTIFS 13"/>
    <property type="match status" value="1"/>
</dbReference>
<keyword evidence="10 21" id="KW-0482">Metalloprotease</keyword>
<dbReference type="InterPro" id="IPR013273">
    <property type="entry name" value="ADAMTS/ADAMTS-like"/>
</dbReference>
<dbReference type="PANTHER" id="PTHR13723">
    <property type="entry name" value="ADAMTS A DISINTEGRIN AND METALLOPROTEASE WITH THROMBOSPONDIN MOTIFS PROTEASE"/>
    <property type="match status" value="1"/>
</dbReference>
<dbReference type="KEGG" id="pbi:103050431"/>
<dbReference type="InterPro" id="IPR035914">
    <property type="entry name" value="Sperma_CUB_dom_sf"/>
</dbReference>
<evidence type="ECO:0000256" key="1">
    <source>
        <dbReference type="ARBA" id="ARBA00004613"/>
    </source>
</evidence>
<accession>A0A9F5IJF1</accession>
<keyword evidence="12 16" id="KW-1015">Disulfide bond</keyword>
<dbReference type="SMART" id="SM00209">
    <property type="entry name" value="TSP1"/>
    <property type="match status" value="7"/>
</dbReference>
<dbReference type="PROSITE" id="PS50215">
    <property type="entry name" value="ADAM_MEPRO"/>
    <property type="match status" value="1"/>
</dbReference>
<reference evidence="21" key="1">
    <citation type="submission" date="2025-08" db="UniProtKB">
        <authorList>
            <consortium name="RefSeq"/>
        </authorList>
    </citation>
    <scope>IDENTIFICATION</scope>
    <source>
        <tissue evidence="21">Liver</tissue>
    </source>
</reference>
<feature type="disulfide bond" evidence="16">
    <location>
        <begin position="516"/>
        <end position="553"/>
    </location>
</feature>
<feature type="binding site" evidence="15">
    <location>
        <position position="292"/>
    </location>
    <ligand>
        <name>Ca(2+)</name>
        <dbReference type="ChEBI" id="CHEBI:29108"/>
        <label>2</label>
    </ligand>
</feature>
<feature type="disulfide bond" evidence="16">
    <location>
        <begin position="432"/>
        <end position="457"/>
    </location>
</feature>
<keyword evidence="6 18" id="KW-0732">Signal</keyword>
<evidence type="ECO:0000256" key="7">
    <source>
        <dbReference type="ARBA" id="ARBA00022737"/>
    </source>
</evidence>
<feature type="domain" description="Peptidase M12B" evidence="19">
    <location>
        <begin position="206"/>
        <end position="411"/>
    </location>
</feature>
<keyword evidence="9 15" id="KW-0862">Zinc</keyword>
<dbReference type="PROSITE" id="PS50092">
    <property type="entry name" value="TSP1"/>
    <property type="match status" value="5"/>
</dbReference>
<keyword evidence="15" id="KW-0106">Calcium</keyword>
<feature type="disulfide bond" evidence="16">
    <location>
        <begin position="367"/>
        <end position="390"/>
    </location>
</feature>
<evidence type="ECO:0000256" key="3">
    <source>
        <dbReference type="ARBA" id="ARBA00022670"/>
    </source>
</evidence>
<feature type="binding site" evidence="15">
    <location>
        <position position="406"/>
    </location>
    <ligand>
        <name>Ca(2+)</name>
        <dbReference type="ChEBI" id="CHEBI:29108"/>
        <label>1</label>
    </ligand>
</feature>
<evidence type="ECO:0000256" key="17">
    <source>
        <dbReference type="PROSITE-ProRule" id="PRU00276"/>
    </source>
</evidence>
<feature type="binding site" evidence="15 17">
    <location>
        <position position="350"/>
    </location>
    <ligand>
        <name>Zn(2+)</name>
        <dbReference type="ChEBI" id="CHEBI:29105"/>
        <note>catalytic</note>
    </ligand>
</feature>
<dbReference type="Gene3D" id="3.40.1620.60">
    <property type="match status" value="1"/>
</dbReference>
<dbReference type="Proteomes" id="UP000695026">
    <property type="component" value="Unplaced"/>
</dbReference>
<keyword evidence="7" id="KW-0677">Repeat</keyword>
<evidence type="ECO:0000313" key="20">
    <source>
        <dbReference type="Proteomes" id="UP000695026"/>
    </source>
</evidence>
<evidence type="ECO:0000256" key="11">
    <source>
        <dbReference type="ARBA" id="ARBA00023145"/>
    </source>
</evidence>
<evidence type="ECO:0000256" key="8">
    <source>
        <dbReference type="ARBA" id="ARBA00022801"/>
    </source>
</evidence>
<evidence type="ECO:0000256" key="5">
    <source>
        <dbReference type="ARBA" id="ARBA00022723"/>
    </source>
</evidence>
<dbReference type="SUPFAM" id="SSF55486">
    <property type="entry name" value="Metalloproteases ('zincins'), catalytic domain"/>
    <property type="match status" value="1"/>
</dbReference>
<dbReference type="InterPro" id="IPR000884">
    <property type="entry name" value="TSP1_rpt"/>
</dbReference>
<feature type="active site" evidence="14 17">
    <location>
        <position position="351"/>
    </location>
</feature>
<gene>
    <name evidence="21" type="primary">ADAMTS13</name>
</gene>
<dbReference type="GO" id="GO:0005576">
    <property type="term" value="C:extracellular region"/>
    <property type="evidence" value="ECO:0007669"/>
    <property type="project" value="UniProtKB-SubCell"/>
</dbReference>
<feature type="disulfide bond" evidence="16">
    <location>
        <begin position="328"/>
        <end position="406"/>
    </location>
</feature>
<dbReference type="Gene3D" id="2.60.120.830">
    <property type="match status" value="1"/>
</dbReference>
<comment type="subcellular location">
    <subcellularLocation>
        <location evidence="1">Secreted</location>
    </subcellularLocation>
</comment>
<dbReference type="InterPro" id="IPR036383">
    <property type="entry name" value="TSP1_rpt_sf"/>
</dbReference>
<feature type="disulfide bond" evidence="16">
    <location>
        <begin position="520"/>
        <end position="558"/>
    </location>
</feature>
<keyword evidence="5 15" id="KW-0479">Metal-binding</keyword>
<protein>
    <submittedName>
        <fullName evidence="21">A disintegrin and metalloproteinase with thrombospondin motifs 13 isoform X1</fullName>
    </submittedName>
</protein>
<evidence type="ECO:0000256" key="16">
    <source>
        <dbReference type="PIRSR" id="PIRSR613273-3"/>
    </source>
</evidence>
<feature type="disulfide bond" evidence="16">
    <location>
        <begin position="281"/>
        <end position="334"/>
    </location>
</feature>
<evidence type="ECO:0000256" key="4">
    <source>
        <dbReference type="ARBA" id="ARBA00022685"/>
    </source>
</evidence>
<keyword evidence="20" id="KW-1185">Reference proteome</keyword>
<evidence type="ECO:0000256" key="9">
    <source>
        <dbReference type="ARBA" id="ARBA00022833"/>
    </source>
</evidence>
<comment type="cofactor">
    <cofactor evidence="15">
        <name>Zn(2+)</name>
        <dbReference type="ChEBI" id="CHEBI:29105"/>
    </cofactor>
    <text evidence="15">Binds 1 zinc ion per subunit.</text>
</comment>
<dbReference type="SUPFAM" id="SSF49854">
    <property type="entry name" value="Spermadhesin, CUB domain"/>
    <property type="match status" value="2"/>
</dbReference>
<evidence type="ECO:0000256" key="15">
    <source>
        <dbReference type="PIRSR" id="PIRSR613273-2"/>
    </source>
</evidence>
<dbReference type="RefSeq" id="XP_025021960.1">
    <property type="nucleotide sequence ID" value="XM_025166192.1"/>
</dbReference>
<feature type="binding site" evidence="15 17">
    <location>
        <position position="354"/>
    </location>
    <ligand>
        <name>Zn(2+)</name>
        <dbReference type="ChEBI" id="CHEBI:29105"/>
        <note>catalytic</note>
    </ligand>
</feature>
<dbReference type="SUPFAM" id="SSF82895">
    <property type="entry name" value="TSP-1 type 1 repeat"/>
    <property type="match status" value="5"/>
</dbReference>
<feature type="binding site" evidence="15 17">
    <location>
        <position position="360"/>
    </location>
    <ligand>
        <name>Zn(2+)</name>
        <dbReference type="ChEBI" id="CHEBI:29105"/>
        <note>catalytic</note>
    </ligand>
</feature>
<evidence type="ECO:0000256" key="2">
    <source>
        <dbReference type="ARBA" id="ARBA00022525"/>
    </source>
</evidence>
<feature type="binding site" evidence="15">
    <location>
        <position position="409"/>
    </location>
    <ligand>
        <name>Ca(2+)</name>
        <dbReference type="ChEBI" id="CHEBI:29108"/>
        <label>2</label>
    </ligand>
</feature>
<dbReference type="CDD" id="cd04273">
    <property type="entry name" value="ZnMc_ADAMTS_like"/>
    <property type="match status" value="1"/>
</dbReference>
<evidence type="ECO:0000313" key="21">
    <source>
        <dbReference type="RefSeq" id="XP_025021960.1"/>
    </source>
</evidence>
<dbReference type="InterPro" id="IPR010294">
    <property type="entry name" value="ADAMTS_spacer1"/>
</dbReference>
<proteinExistence type="predicted"/>
<keyword evidence="2" id="KW-0964">Secreted</keyword>
<feature type="binding site" evidence="15">
    <location>
        <position position="299"/>
    </location>
    <ligand>
        <name>Ca(2+)</name>
        <dbReference type="ChEBI" id="CHEBI:29108"/>
        <label>1</label>
    </ligand>
</feature>
<dbReference type="PRINTS" id="PR01857">
    <property type="entry name" value="ADAMTSFAMILY"/>
</dbReference>
<dbReference type="OMA" id="PDVHQAH"/>
<dbReference type="Pfam" id="PF19236">
    <property type="entry name" value="ADAMTS_CR_3"/>
    <property type="match status" value="1"/>
</dbReference>
<organism evidence="20 21">
    <name type="scientific">Python bivittatus</name>
    <name type="common">Burmese python</name>
    <name type="synonym">Python molurus bivittatus</name>
    <dbReference type="NCBI Taxonomy" id="176946"/>
    <lineage>
        <taxon>Eukaryota</taxon>
        <taxon>Metazoa</taxon>
        <taxon>Chordata</taxon>
        <taxon>Craniata</taxon>
        <taxon>Vertebrata</taxon>
        <taxon>Euteleostomi</taxon>
        <taxon>Lepidosauria</taxon>
        <taxon>Squamata</taxon>
        <taxon>Bifurcata</taxon>
        <taxon>Unidentata</taxon>
        <taxon>Episquamata</taxon>
        <taxon>Toxicofera</taxon>
        <taxon>Serpentes</taxon>
        <taxon>Henophidia</taxon>
        <taxon>Pythonidae</taxon>
        <taxon>Python</taxon>
    </lineage>
</organism>
<dbReference type="GeneID" id="103050431"/>
<dbReference type="InterPro" id="IPR024079">
    <property type="entry name" value="MetalloPept_cat_dom_sf"/>
</dbReference>
<dbReference type="GO" id="GO:0006508">
    <property type="term" value="P:proteolysis"/>
    <property type="evidence" value="ECO:0007669"/>
    <property type="project" value="UniProtKB-KW"/>
</dbReference>
<dbReference type="FunFam" id="2.20.100.10:FF:000007">
    <property type="entry name" value="Thrombospondin 1"/>
    <property type="match status" value="1"/>
</dbReference>
<feature type="signal peptide" evidence="18">
    <location>
        <begin position="1"/>
        <end position="20"/>
    </location>
</feature>
<dbReference type="GO" id="GO:0046872">
    <property type="term" value="F:metal ion binding"/>
    <property type="evidence" value="ECO:0007669"/>
    <property type="project" value="UniProtKB-KW"/>
</dbReference>
<dbReference type="Pfam" id="PF00090">
    <property type="entry name" value="TSP_1"/>
    <property type="match status" value="1"/>
</dbReference>
<evidence type="ECO:0000256" key="6">
    <source>
        <dbReference type="ARBA" id="ARBA00022729"/>
    </source>
</evidence>
<evidence type="ECO:0000256" key="13">
    <source>
        <dbReference type="ARBA" id="ARBA00023180"/>
    </source>
</evidence>
<keyword evidence="4" id="KW-0165">Cleavage on pair of basic residues</keyword>
<dbReference type="Pfam" id="PF17771">
    <property type="entry name" value="ADAMTS_CR_2"/>
    <property type="match status" value="1"/>
</dbReference>
<feature type="binding site" evidence="15">
    <location>
        <position position="409"/>
    </location>
    <ligand>
        <name>Ca(2+)</name>
        <dbReference type="ChEBI" id="CHEBI:29108"/>
        <label>1</label>
    </ligand>
</feature>
<dbReference type="GO" id="GO:0030198">
    <property type="term" value="P:extracellular matrix organization"/>
    <property type="evidence" value="ECO:0007669"/>
    <property type="project" value="InterPro"/>
</dbReference>
<dbReference type="OrthoDB" id="9942326at2759"/>
<dbReference type="InterPro" id="IPR045371">
    <property type="entry name" value="ADAMTS_CR_3"/>
</dbReference>
<feature type="binding site" evidence="15">
    <location>
        <position position="209"/>
    </location>
    <ligand>
        <name>Ca(2+)</name>
        <dbReference type="ChEBI" id="CHEBI:29108"/>
        <label>2</label>
    </ligand>
</feature>
<comment type="caution">
    <text evidence="17">Lacks conserved residue(s) required for the propagation of feature annotation.</text>
</comment>
<feature type="disulfide bond" evidence="16">
    <location>
        <begin position="452"/>
        <end position="486"/>
    </location>
</feature>
<keyword evidence="8" id="KW-0378">Hydrolase</keyword>